<dbReference type="InterPro" id="IPR036188">
    <property type="entry name" value="FAD/NAD-bd_sf"/>
</dbReference>
<dbReference type="PANTHER" id="PTHR47356">
    <property type="entry name" value="FAD-DEPENDENT MONOOXYGENASE ASQG-RELATED"/>
    <property type="match status" value="1"/>
</dbReference>
<dbReference type="Pfam" id="PF01494">
    <property type="entry name" value="FAD_binding_3"/>
    <property type="match status" value="1"/>
</dbReference>
<reference evidence="7 8" key="1">
    <citation type="submission" date="2024-07" db="EMBL/GenBank/DDBJ databases">
        <title>Section-level genome sequencing and comparative genomics of Aspergillus sections Usti and Cavernicolus.</title>
        <authorList>
            <consortium name="Lawrence Berkeley National Laboratory"/>
            <person name="Nybo J.L."/>
            <person name="Vesth T.C."/>
            <person name="Theobald S."/>
            <person name="Frisvad J.C."/>
            <person name="Larsen T.O."/>
            <person name="Kjaerboelling I."/>
            <person name="Rothschild-Mancinelli K."/>
            <person name="Lyhne E.K."/>
            <person name="Kogle M.E."/>
            <person name="Barry K."/>
            <person name="Clum A."/>
            <person name="Na H."/>
            <person name="Ledsgaard L."/>
            <person name="Lin J."/>
            <person name="Lipzen A."/>
            <person name="Kuo A."/>
            <person name="Riley R."/>
            <person name="Mondo S."/>
            <person name="LaButti K."/>
            <person name="Haridas S."/>
            <person name="Pangalinan J."/>
            <person name="Salamov A.A."/>
            <person name="Simmons B.A."/>
            <person name="Magnuson J.K."/>
            <person name="Chen J."/>
            <person name="Drula E."/>
            <person name="Henrissat B."/>
            <person name="Wiebenga A."/>
            <person name="Lubbers R.J."/>
            <person name="Gomes A.C."/>
            <person name="Makela M.R."/>
            <person name="Stajich J."/>
            <person name="Grigoriev I.V."/>
            <person name="Mortensen U.H."/>
            <person name="De vries R.P."/>
            <person name="Baker S.E."/>
            <person name="Andersen M.R."/>
        </authorList>
    </citation>
    <scope>NUCLEOTIDE SEQUENCE [LARGE SCALE GENOMIC DNA]</scope>
    <source>
        <strain evidence="7 8">CBS 600.67</strain>
    </source>
</reference>
<gene>
    <name evidence="7" type="ORF">BDW59DRAFT_157810</name>
</gene>
<evidence type="ECO:0000313" key="8">
    <source>
        <dbReference type="Proteomes" id="UP001610335"/>
    </source>
</evidence>
<dbReference type="Gene3D" id="3.50.50.60">
    <property type="entry name" value="FAD/NAD(P)-binding domain"/>
    <property type="match status" value="1"/>
</dbReference>
<feature type="domain" description="FAD-binding" evidence="6">
    <location>
        <begin position="9"/>
        <end position="383"/>
    </location>
</feature>
<evidence type="ECO:0000256" key="4">
    <source>
        <dbReference type="ARBA" id="ARBA00023002"/>
    </source>
</evidence>
<evidence type="ECO:0000256" key="5">
    <source>
        <dbReference type="SAM" id="Phobius"/>
    </source>
</evidence>
<dbReference type="Proteomes" id="UP001610335">
    <property type="component" value="Unassembled WGS sequence"/>
</dbReference>
<keyword evidence="8" id="KW-1185">Reference proteome</keyword>
<keyword evidence="3" id="KW-0274">FAD</keyword>
<evidence type="ECO:0000256" key="1">
    <source>
        <dbReference type="ARBA" id="ARBA00007992"/>
    </source>
</evidence>
<dbReference type="SUPFAM" id="SSF51905">
    <property type="entry name" value="FAD/NAD(P)-binding domain"/>
    <property type="match status" value="1"/>
</dbReference>
<protein>
    <submittedName>
        <fullName evidence="7">FAD binding domain protein</fullName>
    </submittedName>
</protein>
<dbReference type="InterPro" id="IPR002938">
    <property type="entry name" value="FAD-bd"/>
</dbReference>
<comment type="similarity">
    <text evidence="1">Belongs to the paxM FAD-dependent monooxygenase family.</text>
</comment>
<dbReference type="PANTHER" id="PTHR47356:SF2">
    <property type="entry name" value="FAD-BINDING DOMAIN-CONTAINING PROTEIN-RELATED"/>
    <property type="match status" value="1"/>
</dbReference>
<dbReference type="PRINTS" id="PR00420">
    <property type="entry name" value="RNGMNOXGNASE"/>
</dbReference>
<evidence type="ECO:0000259" key="6">
    <source>
        <dbReference type="Pfam" id="PF01494"/>
    </source>
</evidence>
<feature type="transmembrane region" description="Helical" evidence="5">
    <location>
        <begin position="471"/>
        <end position="494"/>
    </location>
</feature>
<proteinExistence type="inferred from homology"/>
<keyword evidence="5" id="KW-1133">Transmembrane helix</keyword>
<sequence>MVSENRPFRVIVVGGGVSGLAASHAFQKAGIHHVVLERRATVAPAEGASIAMYPHGARILHQLGCLSTIKQHSSTPDRWRARLPSGKLIANNGVFRVLEANHGSGLLLIERRQFLQDLYDTLPDKTFIKTSCIIEDIKQDEDGVEVLLSDGSIERGDLILGCDGVHSFVRRTLWEHANKTLLGSITVKEKLTIRADWKCLVVTTGPIAELGDRDLTVVHNKNYSHMYTMTPTLGYFFVFFHLDEPWTFPKRTQYTNQDTQDIADQISNHAMSETVVFGEVWKHRIRAAVVNLEEGVLNHWYHGRIVLAGDSVHKLIPGLPWQVTPNMAFGGNSGLESIVTLTNLLRQTLIDRSWARPSAKELEKVLATYQSERLDRMNDIEKFSGEITKMQAWHRPWDKLISTWLVPMLPARFFGDQLGNIIRAAPKLDFIDASDFPSGRMQWKDTDGKSKETKYSAVGLHAFLGVNQVGLLSATAAFFMVFYSLSDIVFTWAAKGLRG</sequence>
<evidence type="ECO:0000313" key="7">
    <source>
        <dbReference type="EMBL" id="KAL2831381.1"/>
    </source>
</evidence>
<accession>A0ABR4IUF0</accession>
<keyword evidence="2" id="KW-0285">Flavoprotein</keyword>
<evidence type="ECO:0000256" key="3">
    <source>
        <dbReference type="ARBA" id="ARBA00022827"/>
    </source>
</evidence>
<comment type="caution">
    <text evidence="7">The sequence shown here is derived from an EMBL/GenBank/DDBJ whole genome shotgun (WGS) entry which is preliminary data.</text>
</comment>
<evidence type="ECO:0000256" key="2">
    <source>
        <dbReference type="ARBA" id="ARBA00022630"/>
    </source>
</evidence>
<dbReference type="EMBL" id="JBFXLS010000009">
    <property type="protein sequence ID" value="KAL2831381.1"/>
    <property type="molecule type" value="Genomic_DNA"/>
</dbReference>
<organism evidence="7 8">
    <name type="scientific">Aspergillus cavernicola</name>
    <dbReference type="NCBI Taxonomy" id="176166"/>
    <lineage>
        <taxon>Eukaryota</taxon>
        <taxon>Fungi</taxon>
        <taxon>Dikarya</taxon>
        <taxon>Ascomycota</taxon>
        <taxon>Pezizomycotina</taxon>
        <taxon>Eurotiomycetes</taxon>
        <taxon>Eurotiomycetidae</taxon>
        <taxon>Eurotiales</taxon>
        <taxon>Aspergillaceae</taxon>
        <taxon>Aspergillus</taxon>
        <taxon>Aspergillus subgen. Nidulantes</taxon>
    </lineage>
</organism>
<name>A0ABR4IUF0_9EURO</name>
<keyword evidence="4" id="KW-0560">Oxidoreductase</keyword>
<keyword evidence="5" id="KW-0472">Membrane</keyword>
<keyword evidence="5" id="KW-0812">Transmembrane</keyword>
<dbReference type="InterPro" id="IPR050562">
    <property type="entry name" value="FAD_mOase_fung"/>
</dbReference>